<feature type="compositionally biased region" description="Polar residues" evidence="7">
    <location>
        <begin position="61"/>
        <end position="74"/>
    </location>
</feature>
<accession>A0ABD0KFW2</accession>
<comment type="caution">
    <text evidence="10">The sequence shown here is derived from an EMBL/GenBank/DDBJ whole genome shotgun (WGS) entry which is preliminary data.</text>
</comment>
<dbReference type="Pfam" id="PF01661">
    <property type="entry name" value="Macro"/>
    <property type="match status" value="1"/>
</dbReference>
<feature type="region of interest" description="Disordered" evidence="7">
    <location>
        <begin position="177"/>
        <end position="198"/>
    </location>
</feature>
<evidence type="ECO:0000313" key="10">
    <source>
        <dbReference type="EMBL" id="KAK7485964.1"/>
    </source>
</evidence>
<evidence type="ECO:0000256" key="2">
    <source>
        <dbReference type="ARBA" id="ARBA00022676"/>
    </source>
</evidence>
<gene>
    <name evidence="10" type="ORF">BaRGS_00022830</name>
</gene>
<dbReference type="EMBL" id="JACVVK020000186">
    <property type="protein sequence ID" value="KAK7485964.1"/>
    <property type="molecule type" value="Genomic_DNA"/>
</dbReference>
<evidence type="ECO:0000259" key="8">
    <source>
        <dbReference type="PROSITE" id="PS51059"/>
    </source>
</evidence>
<dbReference type="Pfam" id="PF00644">
    <property type="entry name" value="PARP"/>
    <property type="match status" value="1"/>
</dbReference>
<protein>
    <recommendedName>
        <fullName evidence="6">Poly [ADP-ribose] polymerase</fullName>
        <shortName evidence="6">PARP</shortName>
        <ecNumber evidence="6">2.4.2.-</ecNumber>
    </recommendedName>
</protein>
<dbReference type="EC" id="2.4.2.-" evidence="6"/>
<name>A0ABD0KFW2_9CAEN</name>
<feature type="region of interest" description="Disordered" evidence="7">
    <location>
        <begin position="1"/>
        <end position="74"/>
    </location>
</feature>
<dbReference type="Proteomes" id="UP001519460">
    <property type="component" value="Unassembled WGS sequence"/>
</dbReference>
<evidence type="ECO:0000259" key="9">
    <source>
        <dbReference type="PROSITE" id="PS51154"/>
    </source>
</evidence>
<organism evidence="10 11">
    <name type="scientific">Batillaria attramentaria</name>
    <dbReference type="NCBI Taxonomy" id="370345"/>
    <lineage>
        <taxon>Eukaryota</taxon>
        <taxon>Metazoa</taxon>
        <taxon>Spiralia</taxon>
        <taxon>Lophotrochozoa</taxon>
        <taxon>Mollusca</taxon>
        <taxon>Gastropoda</taxon>
        <taxon>Caenogastropoda</taxon>
        <taxon>Sorbeoconcha</taxon>
        <taxon>Cerithioidea</taxon>
        <taxon>Batillariidae</taxon>
        <taxon>Batillaria</taxon>
    </lineage>
</organism>
<evidence type="ECO:0000256" key="1">
    <source>
        <dbReference type="ARBA" id="ARBA00004123"/>
    </source>
</evidence>
<proteinExistence type="predicted"/>
<dbReference type="InterPro" id="IPR002589">
    <property type="entry name" value="Macro_dom"/>
</dbReference>
<evidence type="ECO:0000256" key="6">
    <source>
        <dbReference type="RuleBase" id="RU362114"/>
    </source>
</evidence>
<feature type="domain" description="Macro" evidence="9">
    <location>
        <begin position="565"/>
        <end position="752"/>
    </location>
</feature>
<dbReference type="PANTHER" id="PTHR14453">
    <property type="entry name" value="PARP/ZINC FINGER CCCH TYPE DOMAIN CONTAINING PROTEIN"/>
    <property type="match status" value="1"/>
</dbReference>
<evidence type="ECO:0000256" key="4">
    <source>
        <dbReference type="ARBA" id="ARBA00023027"/>
    </source>
</evidence>
<dbReference type="InterPro" id="IPR012317">
    <property type="entry name" value="Poly(ADP-ribose)pol_cat_dom"/>
</dbReference>
<evidence type="ECO:0000313" key="11">
    <source>
        <dbReference type="Proteomes" id="UP001519460"/>
    </source>
</evidence>
<dbReference type="PROSITE" id="PS51154">
    <property type="entry name" value="MACRO"/>
    <property type="match status" value="1"/>
</dbReference>
<keyword evidence="4 6" id="KW-0520">NAD</keyword>
<sequence length="1176" mass="131545">MDPEKTEGKSQFYVSLEDTEPDSAADDSSWVEIGQKPTDSETQSKLHAAPKPSMAAGSAGTAENSSVEASIRLSSSEPCFTVDADECDEVGELRHAAVEPGDIRNDEGDEEEERTLHDVKSKVDLDWVDDPGEVMRQKKLVLRSLRTYFRKLIDNAFPKPSAVKAYLTATKVDTRKTTRRGGVTKRSVSAPDPGTGTPDLLTHLPADLGKDVSAAEIAKAFRNIRRSVEVKGQPHKLKLLKEPFSGYTACKITINDDFDGRVTFEGSEEAVQEAKRVFDIQLNKLAEDRKDFSQAMTSIFRSPMGHKYISEVTAAHNGCAVHVGATFVLCAAFERTDVRNCLMELERDVRTEPLTLARLSQSDMRRLRQQVEGEYLVRLLHDGNGDGEVTLEGVEQDVDIAASWLLKQAEDYQKDMDIFLLKGEARAKCFKNCFKDKLDEVKEMIRSNDGLYEEKLENDRYLLTYHVRQGLMEEIGARLRMIRASIWENTIDLKEEFPDTTGQCHNFEATFERNVGGQCFVHIETTSKKWGSTRRIEGNEKKGATPKKKLNPVMNFFYTGRLKSAPFSKSVIIHNTRVTVVCGDISRTTADVLVSPIGKELDMSKTAVGKALLKRFGSSVQTDLSTLESHPRDVIETVLSPDNSGGQVNVTAIYHARLAQWRPPEDSEKVKTVVKTCLALAEENRCKSIAFPLLGCGRKFKLPFDTVMSAMINATRGALSKMSSETSLQLVTFVLRSVREAQTFAQHLDELAPCPADLPTHTPHHEDKDWLLETLTTPTPTTQTMEGVHLSCGLFGSSRNILSSMRARLVQELRQTFLYEDSVEHAGLLQLSESATTQIRRAGTFESVAIARLAAGGSCLRLKGEHHAVMKVKELIQSNLLQLPVYSTSTFSSQAGCRPYRPPAYWRIAASQALMEEALQSAYKLTPVSDEERTAIENLVQATFDRRLVTAGWDAVGLRHTAISVKQVERVENPALFETYRSRRNHLLRQCEHNGKRCPPVGSIEQYSSGHVMTTALLTAGNPLLRELHLDVNEHYLFHGTRLENLQAILHHGADARLADSSGMLGSGIYFGEAFTKSDRYTDDRSKRAYGDKIILLMRVLLGTPYFSKLIKPTKFRRPPCRKCKKDRCSEDHGGSFGFFDSVIDDCTSFRAFREFVVYESTMCYPEYVITYTREG</sequence>
<dbReference type="SUPFAM" id="SSF52949">
    <property type="entry name" value="Macro domain-like"/>
    <property type="match status" value="1"/>
</dbReference>
<dbReference type="InterPro" id="IPR052056">
    <property type="entry name" value="Mono-ARTD/PARP"/>
</dbReference>
<dbReference type="Gene3D" id="3.90.228.10">
    <property type="match status" value="1"/>
</dbReference>
<evidence type="ECO:0000256" key="5">
    <source>
        <dbReference type="ARBA" id="ARBA00023242"/>
    </source>
</evidence>
<dbReference type="SUPFAM" id="SSF56399">
    <property type="entry name" value="ADP-ribosylation"/>
    <property type="match status" value="1"/>
</dbReference>
<comment type="subcellular location">
    <subcellularLocation>
        <location evidence="1">Nucleus</location>
    </subcellularLocation>
</comment>
<dbReference type="GO" id="GO:0005634">
    <property type="term" value="C:nucleus"/>
    <property type="evidence" value="ECO:0007669"/>
    <property type="project" value="UniProtKB-SubCell"/>
</dbReference>
<dbReference type="AlphaFoldDB" id="A0ABD0KFW2"/>
<dbReference type="PANTHER" id="PTHR14453:SF67">
    <property type="entry name" value="POLY [ADP-RIBOSE] POLYMERASE"/>
    <property type="match status" value="1"/>
</dbReference>
<reference evidence="10 11" key="1">
    <citation type="journal article" date="2023" name="Sci. Data">
        <title>Genome assembly of the Korean intertidal mud-creeper Batillaria attramentaria.</title>
        <authorList>
            <person name="Patra A.K."/>
            <person name="Ho P.T."/>
            <person name="Jun S."/>
            <person name="Lee S.J."/>
            <person name="Kim Y."/>
            <person name="Won Y.J."/>
        </authorList>
    </citation>
    <scope>NUCLEOTIDE SEQUENCE [LARGE SCALE GENOMIC DNA]</scope>
    <source>
        <strain evidence="10">Wonlab-2016</strain>
    </source>
</reference>
<keyword evidence="5" id="KW-0539">Nucleus</keyword>
<dbReference type="Gene3D" id="3.40.220.10">
    <property type="entry name" value="Leucine Aminopeptidase, subunit E, domain 1"/>
    <property type="match status" value="1"/>
</dbReference>
<dbReference type="InterPro" id="IPR043472">
    <property type="entry name" value="Macro_dom-like"/>
</dbReference>
<dbReference type="SMART" id="SM00506">
    <property type="entry name" value="A1pp"/>
    <property type="match status" value="1"/>
</dbReference>
<feature type="domain" description="PARP catalytic" evidence="8">
    <location>
        <begin position="917"/>
        <end position="1176"/>
    </location>
</feature>
<dbReference type="PROSITE" id="PS51059">
    <property type="entry name" value="PARP_CATALYTIC"/>
    <property type="match status" value="1"/>
</dbReference>
<keyword evidence="11" id="KW-1185">Reference proteome</keyword>
<keyword evidence="3 6" id="KW-0808">Transferase</keyword>
<evidence type="ECO:0000256" key="3">
    <source>
        <dbReference type="ARBA" id="ARBA00022679"/>
    </source>
</evidence>
<dbReference type="GO" id="GO:0003950">
    <property type="term" value="F:NAD+ poly-ADP-ribosyltransferase activity"/>
    <property type="evidence" value="ECO:0007669"/>
    <property type="project" value="UniProtKB-UniRule"/>
</dbReference>
<keyword evidence="2 6" id="KW-0328">Glycosyltransferase</keyword>
<evidence type="ECO:0000256" key="7">
    <source>
        <dbReference type="SAM" id="MobiDB-lite"/>
    </source>
</evidence>